<comment type="caution">
    <text evidence="1">The sequence shown here is derived from an EMBL/GenBank/DDBJ whole genome shotgun (WGS) entry which is preliminary data.</text>
</comment>
<name>A0ABQ0J5P4_9VIBR</name>
<sequence length="47" mass="5379">MVDKCLATTMPVLKPFYHSCSVKVTRFTLLFYHSPSKSDRLANDKTT</sequence>
<evidence type="ECO:0000313" key="1">
    <source>
        <dbReference type="EMBL" id="GAL24103.1"/>
    </source>
</evidence>
<evidence type="ECO:0000313" key="2">
    <source>
        <dbReference type="Proteomes" id="UP000029223"/>
    </source>
</evidence>
<dbReference type="EMBL" id="BBMS01000002">
    <property type="protein sequence ID" value="GAL24103.1"/>
    <property type="molecule type" value="Genomic_DNA"/>
</dbReference>
<accession>A0ABQ0J5P4</accession>
<protein>
    <submittedName>
        <fullName evidence="1">Uncharacterized protein</fullName>
    </submittedName>
</protein>
<proteinExistence type="predicted"/>
<reference evidence="2" key="1">
    <citation type="submission" date="2014-09" db="EMBL/GenBank/DDBJ databases">
        <title>Vibrio variabilis JCM 19239. (C206) whole genome shotgun sequence.</title>
        <authorList>
            <person name="Sawabe T."/>
            <person name="Meirelles P."/>
            <person name="Nakanishi M."/>
            <person name="Sayaka M."/>
            <person name="Hattori M."/>
            <person name="Ohkuma M."/>
        </authorList>
    </citation>
    <scope>NUCLEOTIDE SEQUENCE [LARGE SCALE GENOMIC DNA]</scope>
    <source>
        <strain evidence="2">JCM 19239</strain>
    </source>
</reference>
<gene>
    <name evidence="1" type="ORF">JCM19239_3086</name>
</gene>
<dbReference type="Proteomes" id="UP000029223">
    <property type="component" value="Unassembled WGS sequence"/>
</dbReference>
<organism evidence="1 2">
    <name type="scientific">Vibrio variabilis</name>
    <dbReference type="NCBI Taxonomy" id="990271"/>
    <lineage>
        <taxon>Bacteria</taxon>
        <taxon>Pseudomonadati</taxon>
        <taxon>Pseudomonadota</taxon>
        <taxon>Gammaproteobacteria</taxon>
        <taxon>Vibrionales</taxon>
        <taxon>Vibrionaceae</taxon>
        <taxon>Vibrio</taxon>
    </lineage>
</organism>
<keyword evidence="2" id="KW-1185">Reference proteome</keyword>